<keyword evidence="2" id="KW-1185">Reference proteome</keyword>
<reference evidence="1" key="1">
    <citation type="submission" date="2022-02" db="EMBL/GenBank/DDBJ databases">
        <title>Plant Genome Project.</title>
        <authorList>
            <person name="Zhang R.-G."/>
        </authorList>
    </citation>
    <scope>NUCLEOTIDE SEQUENCE</scope>
    <source>
        <strain evidence="1">AT1</strain>
    </source>
</reference>
<proteinExistence type="predicted"/>
<name>A0ACC0M986_RHOML</name>
<dbReference type="Proteomes" id="UP001062846">
    <property type="component" value="Chromosome 9"/>
</dbReference>
<accession>A0ACC0M986</accession>
<comment type="caution">
    <text evidence="1">The sequence shown here is derived from an EMBL/GenBank/DDBJ whole genome shotgun (WGS) entry which is preliminary data.</text>
</comment>
<evidence type="ECO:0000313" key="2">
    <source>
        <dbReference type="Proteomes" id="UP001062846"/>
    </source>
</evidence>
<protein>
    <submittedName>
        <fullName evidence="1">Uncharacterized protein</fullName>
    </submittedName>
</protein>
<dbReference type="EMBL" id="CM046396">
    <property type="protein sequence ID" value="KAI8537502.1"/>
    <property type="molecule type" value="Genomic_DNA"/>
</dbReference>
<gene>
    <name evidence="1" type="ORF">RHMOL_Rhmol09G0028400</name>
</gene>
<organism evidence="1 2">
    <name type="scientific">Rhododendron molle</name>
    <name type="common">Chinese azalea</name>
    <name type="synonym">Azalea mollis</name>
    <dbReference type="NCBI Taxonomy" id="49168"/>
    <lineage>
        <taxon>Eukaryota</taxon>
        <taxon>Viridiplantae</taxon>
        <taxon>Streptophyta</taxon>
        <taxon>Embryophyta</taxon>
        <taxon>Tracheophyta</taxon>
        <taxon>Spermatophyta</taxon>
        <taxon>Magnoliopsida</taxon>
        <taxon>eudicotyledons</taxon>
        <taxon>Gunneridae</taxon>
        <taxon>Pentapetalae</taxon>
        <taxon>asterids</taxon>
        <taxon>Ericales</taxon>
        <taxon>Ericaceae</taxon>
        <taxon>Ericoideae</taxon>
        <taxon>Rhodoreae</taxon>
        <taxon>Rhododendron</taxon>
    </lineage>
</organism>
<evidence type="ECO:0000313" key="1">
    <source>
        <dbReference type="EMBL" id="KAI8537502.1"/>
    </source>
</evidence>
<sequence length="62" mass="7334">MVYATIYILLICCKTFYSLRPFFIVQYSILGCPLISVHFVKLVGKSWCIVYFVPKSRFLFEK</sequence>